<keyword evidence="1" id="KW-1133">Transmembrane helix</keyword>
<protein>
    <submittedName>
        <fullName evidence="2">Uncharacterized protein</fullName>
    </submittedName>
</protein>
<keyword evidence="1" id="KW-0812">Transmembrane</keyword>
<keyword evidence="1" id="KW-0472">Membrane</keyword>
<evidence type="ECO:0000313" key="2">
    <source>
        <dbReference type="EMBL" id="KKU32278.1"/>
    </source>
</evidence>
<accession>A0A0G1RQN6</accession>
<feature type="transmembrane region" description="Helical" evidence="1">
    <location>
        <begin position="30"/>
        <end position="52"/>
    </location>
</feature>
<organism evidence="2 3">
    <name type="scientific">Candidatus Uhrbacteria bacterium GW2011_GWF2_46_218</name>
    <dbReference type="NCBI Taxonomy" id="1619001"/>
    <lineage>
        <taxon>Bacteria</taxon>
        <taxon>Candidatus Uhriibacteriota</taxon>
    </lineage>
</organism>
<evidence type="ECO:0000313" key="3">
    <source>
        <dbReference type="Proteomes" id="UP000034705"/>
    </source>
</evidence>
<proteinExistence type="predicted"/>
<dbReference type="AlphaFoldDB" id="A0A0G1RQN6"/>
<dbReference type="Proteomes" id="UP000034705">
    <property type="component" value="Unassembled WGS sequence"/>
</dbReference>
<reference evidence="2 3" key="1">
    <citation type="journal article" date="2015" name="Nature">
        <title>rRNA introns, odd ribosomes, and small enigmatic genomes across a large radiation of phyla.</title>
        <authorList>
            <person name="Brown C.T."/>
            <person name="Hug L.A."/>
            <person name="Thomas B.C."/>
            <person name="Sharon I."/>
            <person name="Castelle C.J."/>
            <person name="Singh A."/>
            <person name="Wilkins M.J."/>
            <person name="Williams K.H."/>
            <person name="Banfield J.F."/>
        </authorList>
    </citation>
    <scope>NUCLEOTIDE SEQUENCE [LARGE SCALE GENOMIC DNA]</scope>
</reference>
<evidence type="ECO:0000256" key="1">
    <source>
        <dbReference type="SAM" id="Phobius"/>
    </source>
</evidence>
<gene>
    <name evidence="2" type="ORF">UX45_C0020G0006</name>
</gene>
<comment type="caution">
    <text evidence="2">The sequence shown here is derived from an EMBL/GenBank/DDBJ whole genome shotgun (WGS) entry which is preliminary data.</text>
</comment>
<sequence length="219" mass="24138">MGEETPRPYTGETMCFRFFVDENGKTDVPIWIRVVIVGLFFCIIIGAGIFLFPGCGKSDPVTSEETRPGDIEVAICVHKSTTNWEFPSALSGWIVLYNAHGDVFMNANVVLEEFSMDTCALIPPDWFLKDNHVSETSDYTIEFLVSPPAEREKVSGNEITVVRMTPHIKGGQSVFVTPVGIVGEEPVVFTVQPVKAGVIAAFPRPADEPSLLTKMSNFF</sequence>
<dbReference type="EMBL" id="LCMG01000020">
    <property type="protein sequence ID" value="KKU32278.1"/>
    <property type="molecule type" value="Genomic_DNA"/>
</dbReference>
<name>A0A0G1RQN6_9BACT</name>